<name>A0A2I2G5I5_9EURO</name>
<gene>
    <name evidence="2" type="ORF">P170DRAFT_437853</name>
</gene>
<dbReference type="Proteomes" id="UP000234275">
    <property type="component" value="Unassembled WGS sequence"/>
</dbReference>
<dbReference type="AlphaFoldDB" id="A0A2I2G5I5"/>
<comment type="caution">
    <text evidence="2">The sequence shown here is derived from an EMBL/GenBank/DDBJ whole genome shotgun (WGS) entry which is preliminary data.</text>
</comment>
<dbReference type="VEuPathDB" id="FungiDB:P170DRAFT_437853"/>
<feature type="region of interest" description="Disordered" evidence="1">
    <location>
        <begin position="94"/>
        <end position="114"/>
    </location>
</feature>
<dbReference type="EMBL" id="MSFO01000005">
    <property type="protein sequence ID" value="PLB48148.1"/>
    <property type="molecule type" value="Genomic_DNA"/>
</dbReference>
<sequence>MNLNSRKNAGAPGSMDTSKSPTCSNEDAFLREGIGLVLKTSPCDRWCRDSSCVFATLRAAVLEPGCLRRLSSRLVFGRRLNSLCSSQALEQPLRSPRTARRESRSRPFVRDLLPPSDTEGGNIWSEQNHVSFSPFIVRVNTRDSIWFRKIKLRPCLMPLFNSSK</sequence>
<accession>A0A2I2G5I5</accession>
<organism evidence="2 3">
    <name type="scientific">Aspergillus steynii IBT 23096</name>
    <dbReference type="NCBI Taxonomy" id="1392250"/>
    <lineage>
        <taxon>Eukaryota</taxon>
        <taxon>Fungi</taxon>
        <taxon>Dikarya</taxon>
        <taxon>Ascomycota</taxon>
        <taxon>Pezizomycotina</taxon>
        <taxon>Eurotiomycetes</taxon>
        <taxon>Eurotiomycetidae</taxon>
        <taxon>Eurotiales</taxon>
        <taxon>Aspergillaceae</taxon>
        <taxon>Aspergillus</taxon>
        <taxon>Aspergillus subgen. Circumdati</taxon>
    </lineage>
</organism>
<protein>
    <submittedName>
        <fullName evidence="2">Uncharacterized protein</fullName>
    </submittedName>
</protein>
<reference evidence="2 3" key="1">
    <citation type="submission" date="2016-12" db="EMBL/GenBank/DDBJ databases">
        <title>The genomes of Aspergillus section Nigri reveals drivers in fungal speciation.</title>
        <authorList>
            <consortium name="DOE Joint Genome Institute"/>
            <person name="Vesth T.C."/>
            <person name="Nybo J."/>
            <person name="Theobald S."/>
            <person name="Brandl J."/>
            <person name="Frisvad J.C."/>
            <person name="Nielsen K.F."/>
            <person name="Lyhne E.K."/>
            <person name="Kogle M.E."/>
            <person name="Kuo A."/>
            <person name="Riley R."/>
            <person name="Clum A."/>
            <person name="Nolan M."/>
            <person name="Lipzen A."/>
            <person name="Salamov A."/>
            <person name="Henrissat B."/>
            <person name="Wiebenga A."/>
            <person name="De Vries R.P."/>
            <person name="Grigoriev I.V."/>
            <person name="Mortensen U.H."/>
            <person name="Andersen M.R."/>
            <person name="Baker S.E."/>
        </authorList>
    </citation>
    <scope>NUCLEOTIDE SEQUENCE [LARGE SCALE GENOMIC DNA]</scope>
    <source>
        <strain evidence="2 3">IBT 23096</strain>
    </source>
</reference>
<dbReference type="RefSeq" id="XP_024703450.1">
    <property type="nucleotide sequence ID" value="XM_024849461.1"/>
</dbReference>
<evidence type="ECO:0000256" key="1">
    <source>
        <dbReference type="SAM" id="MobiDB-lite"/>
    </source>
</evidence>
<proteinExistence type="predicted"/>
<evidence type="ECO:0000313" key="3">
    <source>
        <dbReference type="Proteomes" id="UP000234275"/>
    </source>
</evidence>
<feature type="compositionally biased region" description="Basic and acidic residues" evidence="1">
    <location>
        <begin position="99"/>
        <end position="109"/>
    </location>
</feature>
<dbReference type="GeneID" id="36557160"/>
<evidence type="ECO:0000313" key="2">
    <source>
        <dbReference type="EMBL" id="PLB48148.1"/>
    </source>
</evidence>
<keyword evidence="3" id="KW-1185">Reference proteome</keyword>
<feature type="region of interest" description="Disordered" evidence="1">
    <location>
        <begin position="1"/>
        <end position="22"/>
    </location>
</feature>